<dbReference type="InterPro" id="IPR015222">
    <property type="entry name" value="Tam41"/>
</dbReference>
<evidence type="ECO:0000256" key="19">
    <source>
        <dbReference type="ARBA" id="ARBA00029893"/>
    </source>
</evidence>
<dbReference type="GO" id="GO:0032049">
    <property type="term" value="P:cardiolipin biosynthetic process"/>
    <property type="evidence" value="ECO:0007669"/>
    <property type="project" value="InterPro"/>
</dbReference>
<accession>A0AAJ7TQL4</accession>
<evidence type="ECO:0000313" key="23">
    <source>
        <dbReference type="RefSeq" id="XP_032822401.1"/>
    </source>
</evidence>
<keyword evidence="22" id="KW-1185">Reference proteome</keyword>
<keyword evidence="14" id="KW-0443">Lipid metabolism</keyword>
<evidence type="ECO:0000256" key="5">
    <source>
        <dbReference type="ARBA" id="ARBA00005189"/>
    </source>
</evidence>
<evidence type="ECO:0000256" key="8">
    <source>
        <dbReference type="ARBA" id="ARBA00018337"/>
    </source>
</evidence>
<name>A0AAJ7TQL4_PETMA</name>
<evidence type="ECO:0000256" key="3">
    <source>
        <dbReference type="ARBA" id="ARBA00004443"/>
    </source>
</evidence>
<proteinExistence type="inferred from homology"/>
<reference evidence="23" key="1">
    <citation type="submission" date="2025-08" db="UniProtKB">
        <authorList>
            <consortium name="RefSeq"/>
        </authorList>
    </citation>
    <scope>IDENTIFICATION</scope>
    <source>
        <tissue evidence="23">Sperm</tissue>
    </source>
</reference>
<gene>
    <name evidence="23" type="primary">TAMM41</name>
</gene>
<dbReference type="EC" id="2.7.7.41" evidence="7"/>
<comment type="similarity">
    <text evidence="6">Belongs to the TAM41 family.</text>
</comment>
<evidence type="ECO:0000256" key="18">
    <source>
        <dbReference type="ARBA" id="ARBA00023264"/>
    </source>
</evidence>
<dbReference type="Proteomes" id="UP001318040">
    <property type="component" value="Chromosome 36"/>
</dbReference>
<evidence type="ECO:0000256" key="10">
    <source>
        <dbReference type="ARBA" id="ARBA00022679"/>
    </source>
</evidence>
<dbReference type="CTD" id="132001"/>
<evidence type="ECO:0000256" key="4">
    <source>
        <dbReference type="ARBA" id="ARBA00005119"/>
    </source>
</evidence>
<dbReference type="GO" id="GO:0004605">
    <property type="term" value="F:phosphatidate cytidylyltransferase activity"/>
    <property type="evidence" value="ECO:0007669"/>
    <property type="project" value="UniProtKB-EC"/>
</dbReference>
<dbReference type="AlphaFoldDB" id="A0AAJ7TQL4"/>
<sequence length="444" mass="49237">MDNALPVRDVVYRECSPPEHGLVATRRDSRTPSAAAVRGGEHKNPAKRPRPFASFAFRTADKRERAASALPIGRPPAVKAIAIGRSRVRATVFVNGLCGEGCRVVELAMSLSLSGGVYRRILTHLPHEVSFAVAYGSGVFQQQGRAADASSANTMLDFVLAVDNPLTWHTANLKSNPKHYSALRWLGPRQVVHLQDKYGAHVYYNTLVPCEGRTIKYGVISTKNLIDDLIHWKTMYISGRLHKPVKVLKQSSDSRLEAALLSNLKSAINCAFLMLPESFNEEELYLAITRLSYAGDFRMTVGEDRSKVENIVKPNVEHFRRLYARLLHENPHVVFKQTQGKLELDKSMESQFLQLMSLPRTLQQQVTLLVDPPGRNRDVEEVLLQVAQNPDCGSLVLQGIVQIVKSSSLSQSIKGIATAGLLKSIKYSATKLGKMLKGFSNKTK</sequence>
<keyword evidence="13" id="KW-0460">Magnesium</keyword>
<evidence type="ECO:0000256" key="13">
    <source>
        <dbReference type="ARBA" id="ARBA00022842"/>
    </source>
</evidence>
<keyword evidence="15" id="KW-0496">Mitochondrion</keyword>
<evidence type="ECO:0000256" key="7">
    <source>
        <dbReference type="ARBA" id="ARBA00012487"/>
    </source>
</evidence>
<dbReference type="PANTHER" id="PTHR13619">
    <property type="entry name" value="PHOSPHATIDATE CYTIDYLYLTRANSFERASE, MITOCHONDRIAL"/>
    <property type="match status" value="1"/>
</dbReference>
<keyword evidence="11 23" id="KW-0548">Nucleotidyltransferase</keyword>
<keyword evidence="16" id="KW-0472">Membrane</keyword>
<evidence type="ECO:0000256" key="9">
    <source>
        <dbReference type="ARBA" id="ARBA00022516"/>
    </source>
</evidence>
<organism evidence="22 23">
    <name type="scientific">Petromyzon marinus</name>
    <name type="common">Sea lamprey</name>
    <dbReference type="NCBI Taxonomy" id="7757"/>
    <lineage>
        <taxon>Eukaryota</taxon>
        <taxon>Metazoa</taxon>
        <taxon>Chordata</taxon>
        <taxon>Craniata</taxon>
        <taxon>Vertebrata</taxon>
        <taxon>Cyclostomata</taxon>
        <taxon>Hyperoartia</taxon>
        <taxon>Petromyzontiformes</taxon>
        <taxon>Petromyzontidae</taxon>
        <taxon>Petromyzon</taxon>
    </lineage>
</organism>
<comment type="pathway">
    <text evidence="4">Phospholipid metabolism; CDP-diacylglycerol biosynthesis; CDP-diacylglycerol from sn-glycerol 3-phosphate: step 3/3.</text>
</comment>
<keyword evidence="9" id="KW-0444">Lipid biosynthesis</keyword>
<dbReference type="GeneID" id="116949334"/>
<keyword evidence="17" id="KW-0594">Phospholipid biosynthesis</keyword>
<keyword evidence="10" id="KW-0808">Transferase</keyword>
<comment type="cofactor">
    <cofactor evidence="1">
        <name>Mg(2+)</name>
        <dbReference type="ChEBI" id="CHEBI:18420"/>
    </cofactor>
</comment>
<dbReference type="GO" id="GO:0005743">
    <property type="term" value="C:mitochondrial inner membrane"/>
    <property type="evidence" value="ECO:0007669"/>
    <property type="project" value="UniProtKB-SubCell"/>
</dbReference>
<evidence type="ECO:0000256" key="14">
    <source>
        <dbReference type="ARBA" id="ARBA00023098"/>
    </source>
</evidence>
<evidence type="ECO:0000313" key="22">
    <source>
        <dbReference type="Proteomes" id="UP001318040"/>
    </source>
</evidence>
<comment type="subcellular location">
    <subcellularLocation>
        <location evidence="3">Mitochondrion inner membrane</location>
        <topology evidence="3">Peripheral membrane protein</topology>
        <orientation evidence="3">Matrix side</orientation>
    </subcellularLocation>
</comment>
<dbReference type="PANTHER" id="PTHR13619:SF0">
    <property type="entry name" value="PHOSPHATIDATE CYTIDYLYLTRANSFERASE, MITOCHONDRIAL"/>
    <property type="match status" value="1"/>
</dbReference>
<evidence type="ECO:0000256" key="6">
    <source>
        <dbReference type="ARBA" id="ARBA00005458"/>
    </source>
</evidence>
<evidence type="ECO:0000256" key="11">
    <source>
        <dbReference type="ARBA" id="ARBA00022695"/>
    </source>
</evidence>
<dbReference type="Pfam" id="PF09139">
    <property type="entry name" value="Tam41_Mmp37"/>
    <property type="match status" value="1"/>
</dbReference>
<dbReference type="KEGG" id="pmrn:116949334"/>
<evidence type="ECO:0000256" key="17">
    <source>
        <dbReference type="ARBA" id="ARBA00023209"/>
    </source>
</evidence>
<keyword evidence="12" id="KW-0999">Mitochondrion inner membrane</keyword>
<evidence type="ECO:0000256" key="20">
    <source>
        <dbReference type="ARBA" id="ARBA00031502"/>
    </source>
</evidence>
<evidence type="ECO:0000256" key="15">
    <source>
        <dbReference type="ARBA" id="ARBA00023128"/>
    </source>
</evidence>
<evidence type="ECO:0000256" key="2">
    <source>
        <dbReference type="ARBA" id="ARBA00003203"/>
    </source>
</evidence>
<feature type="region of interest" description="Disordered" evidence="21">
    <location>
        <begin position="21"/>
        <end position="49"/>
    </location>
</feature>
<dbReference type="RefSeq" id="XP_032822401.1">
    <property type="nucleotide sequence ID" value="XM_032966510.1"/>
</dbReference>
<comment type="function">
    <text evidence="2">Catalyzes the conversion of phosphatidic acid (PA) to CDP-diacylglycerol (CDP-DAG), an essential intermediate in the synthesis of phosphatidylglycerol, cardiolipin and phosphatidylinositol.</text>
</comment>
<comment type="pathway">
    <text evidence="5">Lipid metabolism.</text>
</comment>
<dbReference type="GO" id="GO:0016024">
    <property type="term" value="P:CDP-diacylglycerol biosynthetic process"/>
    <property type="evidence" value="ECO:0007669"/>
    <property type="project" value="TreeGrafter"/>
</dbReference>
<evidence type="ECO:0000256" key="16">
    <source>
        <dbReference type="ARBA" id="ARBA00023136"/>
    </source>
</evidence>
<evidence type="ECO:0000256" key="21">
    <source>
        <dbReference type="SAM" id="MobiDB-lite"/>
    </source>
</evidence>
<evidence type="ECO:0000256" key="1">
    <source>
        <dbReference type="ARBA" id="ARBA00001946"/>
    </source>
</evidence>
<keyword evidence="18" id="KW-1208">Phospholipid metabolism</keyword>
<protein>
    <recommendedName>
        <fullName evidence="8">Phosphatidate cytidylyltransferase, mitochondrial</fullName>
        <ecNumber evidence="7">2.7.7.41</ecNumber>
    </recommendedName>
    <alternativeName>
        <fullName evidence="19">CDP-diacylglycerol synthase</fullName>
    </alternativeName>
    <alternativeName>
        <fullName evidence="20">Mitochondrial translocator assembly and maintenance protein 41 homolog</fullName>
    </alternativeName>
</protein>
<evidence type="ECO:0000256" key="12">
    <source>
        <dbReference type="ARBA" id="ARBA00022792"/>
    </source>
</evidence>